<dbReference type="AlphaFoldDB" id="A0A179F967"/>
<reference evidence="4 5" key="1">
    <citation type="journal article" date="2016" name="PLoS Pathog.">
        <title>Biosynthesis of antibiotic leucinostatins in bio-control fungus Purpureocillium lilacinum and their inhibition on phytophthora revealed by genome mining.</title>
        <authorList>
            <person name="Wang G."/>
            <person name="Liu Z."/>
            <person name="Lin R."/>
            <person name="Li E."/>
            <person name="Mao Z."/>
            <person name="Ling J."/>
            <person name="Yang Y."/>
            <person name="Yin W.B."/>
            <person name="Xie B."/>
        </authorList>
    </citation>
    <scope>NUCLEOTIDE SEQUENCE [LARGE SCALE GENOMIC DNA]</scope>
    <source>
        <strain evidence="4">170</strain>
    </source>
</reference>
<dbReference type="Gene3D" id="3.20.20.70">
    <property type="entry name" value="Aldolase class I"/>
    <property type="match status" value="1"/>
</dbReference>
<dbReference type="GO" id="GO:0018580">
    <property type="term" value="F:nitronate monooxygenase activity"/>
    <property type="evidence" value="ECO:0007669"/>
    <property type="project" value="InterPro"/>
</dbReference>
<organism evidence="4 5">
    <name type="scientific">Pochonia chlamydosporia 170</name>
    <dbReference type="NCBI Taxonomy" id="1380566"/>
    <lineage>
        <taxon>Eukaryota</taxon>
        <taxon>Fungi</taxon>
        <taxon>Dikarya</taxon>
        <taxon>Ascomycota</taxon>
        <taxon>Pezizomycotina</taxon>
        <taxon>Sordariomycetes</taxon>
        <taxon>Hypocreomycetidae</taxon>
        <taxon>Hypocreales</taxon>
        <taxon>Clavicipitaceae</taxon>
        <taxon>Pochonia</taxon>
    </lineage>
</organism>
<dbReference type="STRING" id="1380566.A0A179F967"/>
<dbReference type="CDD" id="cd04730">
    <property type="entry name" value="NPD_like"/>
    <property type="match status" value="1"/>
</dbReference>
<name>A0A179F967_METCM</name>
<evidence type="ECO:0000256" key="1">
    <source>
        <dbReference type="ARBA" id="ARBA00022630"/>
    </source>
</evidence>
<dbReference type="InterPro" id="IPR004136">
    <property type="entry name" value="NMO"/>
</dbReference>
<dbReference type="GeneID" id="28855966"/>
<proteinExistence type="predicted"/>
<dbReference type="PANTHER" id="PTHR32332">
    <property type="entry name" value="2-NITROPROPANE DIOXYGENASE"/>
    <property type="match status" value="1"/>
</dbReference>
<dbReference type="SUPFAM" id="SSF51412">
    <property type="entry name" value="Inosine monophosphate dehydrogenase (IMPDH)"/>
    <property type="match status" value="1"/>
</dbReference>
<accession>A0A179F967</accession>
<keyword evidence="4" id="KW-0223">Dioxygenase</keyword>
<evidence type="ECO:0000256" key="3">
    <source>
        <dbReference type="ARBA" id="ARBA00023002"/>
    </source>
</evidence>
<gene>
    <name evidence="4" type="ORF">VFPPC_14203</name>
</gene>
<sequence>MSPAKLQEWFPWTQSPIISNGPMMGVVNPKLAAEVTKAGGLGFLPCVFDIAPNSEHLSTLTTNLKESRSILGLNPSDTLNLGISFLTGHGSITNFSETIIPIVAEYRPAAVWLFAPNEDVKPHGAIIQALKKLDHSPRVFVQVGNVAAARAAVRDGADVLVCQGIDAGGHQFRRGMGVVSFVPEAKAMLEEEFAGREVGVFAAGGIVNGKGVAAAMALGAGGVVMGTRFTVARESTYPDFRKEIVLKAVDGGSSTFKSPFNDEINNSALFDTLWGTHYDGRSIITSIHEKFLAGSTLQELQKSLKEDYSSEESMRLINTWAGTGVGLVNTALPAGEIVKEVREDAKETIRNLAAQL</sequence>
<protein>
    <submittedName>
        <fullName evidence="4">2-nitropropane dioxygenase</fullName>
    </submittedName>
</protein>
<keyword evidence="3" id="KW-0560">Oxidoreductase</keyword>
<keyword evidence="5" id="KW-1185">Reference proteome</keyword>
<dbReference type="RefSeq" id="XP_018139700.1">
    <property type="nucleotide sequence ID" value="XM_018291972.1"/>
</dbReference>
<keyword evidence="1" id="KW-0285">Flavoprotein</keyword>
<dbReference type="OrthoDB" id="2349068at2759"/>
<dbReference type="KEGG" id="pchm:VFPPC_14203"/>
<dbReference type="Proteomes" id="UP000078397">
    <property type="component" value="Unassembled WGS sequence"/>
</dbReference>
<dbReference type="Pfam" id="PF03060">
    <property type="entry name" value="NMO"/>
    <property type="match status" value="1"/>
</dbReference>
<dbReference type="GO" id="GO:0051213">
    <property type="term" value="F:dioxygenase activity"/>
    <property type="evidence" value="ECO:0007669"/>
    <property type="project" value="UniProtKB-KW"/>
</dbReference>
<dbReference type="EMBL" id="LSBJ02000007">
    <property type="protein sequence ID" value="OAQ61996.1"/>
    <property type="molecule type" value="Genomic_DNA"/>
</dbReference>
<dbReference type="PANTHER" id="PTHR32332:SF34">
    <property type="entry name" value="2-NITROPROPANE DIOXYGENASE FAMILY, PUTATIVE-RELATED"/>
    <property type="match status" value="1"/>
</dbReference>
<keyword evidence="2" id="KW-0288">FMN</keyword>
<evidence type="ECO:0000313" key="5">
    <source>
        <dbReference type="Proteomes" id="UP000078397"/>
    </source>
</evidence>
<evidence type="ECO:0000256" key="2">
    <source>
        <dbReference type="ARBA" id="ARBA00022643"/>
    </source>
</evidence>
<comment type="caution">
    <text evidence="4">The sequence shown here is derived from an EMBL/GenBank/DDBJ whole genome shotgun (WGS) entry which is preliminary data.</text>
</comment>
<dbReference type="InterPro" id="IPR013785">
    <property type="entry name" value="Aldolase_TIM"/>
</dbReference>
<evidence type="ECO:0000313" key="4">
    <source>
        <dbReference type="EMBL" id="OAQ61996.1"/>
    </source>
</evidence>